<evidence type="ECO:0000259" key="1">
    <source>
        <dbReference type="Pfam" id="PF01968"/>
    </source>
</evidence>
<dbReference type="RefSeq" id="WP_109903703.1">
    <property type="nucleotide sequence ID" value="NZ_QGLE01000002.1"/>
</dbReference>
<dbReference type="PANTHER" id="PTHR11365:SF23">
    <property type="entry name" value="HYPOTHETICAL 5-OXOPROLINASE (EUROFUNG)-RELATED"/>
    <property type="match status" value="1"/>
</dbReference>
<dbReference type="InterPro" id="IPR008040">
    <property type="entry name" value="Hydant_A_N"/>
</dbReference>
<dbReference type="GO" id="GO:0006749">
    <property type="term" value="P:glutathione metabolic process"/>
    <property type="evidence" value="ECO:0007669"/>
    <property type="project" value="TreeGrafter"/>
</dbReference>
<evidence type="ECO:0000259" key="3">
    <source>
        <dbReference type="Pfam" id="PF19278"/>
    </source>
</evidence>
<dbReference type="Pfam" id="PF01968">
    <property type="entry name" value="Hydantoinase_A"/>
    <property type="match status" value="1"/>
</dbReference>
<evidence type="ECO:0000259" key="2">
    <source>
        <dbReference type="Pfam" id="PF05378"/>
    </source>
</evidence>
<dbReference type="PANTHER" id="PTHR11365">
    <property type="entry name" value="5-OXOPROLINASE RELATED"/>
    <property type="match status" value="1"/>
</dbReference>
<evidence type="ECO:0000313" key="5">
    <source>
        <dbReference type="Proteomes" id="UP000245461"/>
    </source>
</evidence>
<proteinExistence type="predicted"/>
<dbReference type="Proteomes" id="UP000245461">
    <property type="component" value="Unassembled WGS sequence"/>
</dbReference>
<dbReference type="SUPFAM" id="SSF53067">
    <property type="entry name" value="Actin-like ATPase domain"/>
    <property type="match status" value="1"/>
</dbReference>
<dbReference type="OrthoDB" id="7314499at2"/>
<accession>A0A317EE87</accession>
<name>A0A317EE87_9PROT</name>
<dbReference type="GO" id="GO:0017168">
    <property type="term" value="F:5-oxoprolinase (ATP-hydrolyzing) activity"/>
    <property type="evidence" value="ECO:0007669"/>
    <property type="project" value="TreeGrafter"/>
</dbReference>
<dbReference type="InterPro" id="IPR045079">
    <property type="entry name" value="Oxoprolinase-like"/>
</dbReference>
<dbReference type="GO" id="GO:0005829">
    <property type="term" value="C:cytosol"/>
    <property type="evidence" value="ECO:0007669"/>
    <property type="project" value="TreeGrafter"/>
</dbReference>
<protein>
    <recommendedName>
        <fullName evidence="6">Hydantoinase</fullName>
    </recommendedName>
</protein>
<evidence type="ECO:0000313" key="4">
    <source>
        <dbReference type="EMBL" id="PWR25347.1"/>
    </source>
</evidence>
<reference evidence="4 5" key="1">
    <citation type="submission" date="2018-05" db="EMBL/GenBank/DDBJ databases">
        <title>Zavarzinia sp. HR-AS.</title>
        <authorList>
            <person name="Lee Y."/>
            <person name="Jeon C.O."/>
        </authorList>
    </citation>
    <scope>NUCLEOTIDE SEQUENCE [LARGE SCALE GENOMIC DNA]</scope>
    <source>
        <strain evidence="4 5">HR-AS</strain>
    </source>
</reference>
<feature type="domain" description="Hydantoinase/oxoprolinase N-terminal" evidence="2">
    <location>
        <begin position="3"/>
        <end position="181"/>
    </location>
</feature>
<feature type="domain" description="Acetophenone carboxylase-like C-terminal" evidence="3">
    <location>
        <begin position="508"/>
        <end position="666"/>
    </location>
</feature>
<dbReference type="EMBL" id="QGLE01000002">
    <property type="protein sequence ID" value="PWR25347.1"/>
    <property type="molecule type" value="Genomic_DNA"/>
</dbReference>
<organism evidence="4 5">
    <name type="scientific">Zavarzinia aquatilis</name>
    <dbReference type="NCBI Taxonomy" id="2211142"/>
    <lineage>
        <taxon>Bacteria</taxon>
        <taxon>Pseudomonadati</taxon>
        <taxon>Pseudomonadota</taxon>
        <taxon>Alphaproteobacteria</taxon>
        <taxon>Rhodospirillales</taxon>
        <taxon>Zavarziniaceae</taxon>
        <taxon>Zavarzinia</taxon>
    </lineage>
</organism>
<dbReference type="InterPro" id="IPR002821">
    <property type="entry name" value="Hydantoinase_A"/>
</dbReference>
<keyword evidence="5" id="KW-1185">Reference proteome</keyword>
<feature type="domain" description="Hydantoinase A/oxoprolinase" evidence="1">
    <location>
        <begin position="202"/>
        <end position="490"/>
    </location>
</feature>
<dbReference type="AlphaFoldDB" id="A0A317EE87"/>
<sequence length="678" mass="70972">MRRIGVDTGGTFTDCVLIDDEAGTITVEKVPSQPASPELAILDGLLRLVARAGLRPGDIDAVIHGTTIATNIVIEETYAPAGIIATSGCRDVVEIGTQQRLRPYDLLHRPKPVPVPRDRRHEVAGRLGAHGMEVVPLDEAATRRAVRALAAEGIGSIAVTGLFSFVDPVHERRIAELVAEEAPGTYVVISSDISREVREYPRFATTAVNATLAPKLDPYIRRLEAKIAEAGFTARLYVMQSSGGIATARRSMGERAHHLVLSGPAAGIIGGVVTSGISGITHLVTLDVGGTSADIGIVAGAETRVRFEMELPNGMPLHVPNLEIETIGAGGGSIAWIDAGGALRVGPQSAGARPGPVCFGLGGTEPTVTDAQVVLRRLNPAGLLNGGLKVDEAAARAAIAGLATRLGLGVEEAAIGVVAVMEANMAGAIRRSAARHGDDLRDFALVAAGGAGGLSTCALALALDIPRVVIPPHPGLLSATGLLTADLRHDLALPVMMDALAPDEALVDRQQAELEARVTCDLVEDGIAPGRWRCDHALDLRYVGQEYSLPVPAGRGEAIEAVVGRFHEIHARIYGHAAPGTPVEITAIRVTGRSVAESREMPRVAPHAAPPKATRQVWFTEAGGFVETPVIARFGLSRGETIDGPAILEQLDTTTVVPPGWRATVHDSLCLIIEEIAP</sequence>
<dbReference type="Pfam" id="PF05378">
    <property type="entry name" value="Hydant_A_N"/>
    <property type="match status" value="1"/>
</dbReference>
<dbReference type="Pfam" id="PF19278">
    <property type="entry name" value="Hydant_A_C"/>
    <property type="match status" value="1"/>
</dbReference>
<gene>
    <name evidence="4" type="ORF">DKG74_06185</name>
</gene>
<dbReference type="InterPro" id="IPR049517">
    <property type="entry name" value="ACX-like_C"/>
</dbReference>
<evidence type="ECO:0008006" key="6">
    <source>
        <dbReference type="Google" id="ProtNLM"/>
    </source>
</evidence>
<dbReference type="InterPro" id="IPR043129">
    <property type="entry name" value="ATPase_NBD"/>
</dbReference>
<comment type="caution">
    <text evidence="4">The sequence shown here is derived from an EMBL/GenBank/DDBJ whole genome shotgun (WGS) entry which is preliminary data.</text>
</comment>